<dbReference type="Proteomes" id="UP001217485">
    <property type="component" value="Unassembled WGS sequence"/>
</dbReference>
<dbReference type="InterPro" id="IPR012338">
    <property type="entry name" value="Beta-lactam/transpept-like"/>
</dbReference>
<keyword evidence="5" id="KW-1185">Reference proteome</keyword>
<evidence type="ECO:0000259" key="3">
    <source>
        <dbReference type="Pfam" id="PF00144"/>
    </source>
</evidence>
<evidence type="ECO:0000313" key="4">
    <source>
        <dbReference type="EMBL" id="MDC0678400.1"/>
    </source>
</evidence>
<comment type="caution">
    <text evidence="4">The sequence shown here is derived from an EMBL/GenBank/DDBJ whole genome shotgun (WGS) entry which is preliminary data.</text>
</comment>
<gene>
    <name evidence="4" type="ORF">POL72_11710</name>
</gene>
<feature type="domain" description="Beta-lactamase-related" evidence="3">
    <location>
        <begin position="23"/>
        <end position="363"/>
    </location>
</feature>
<dbReference type="GO" id="GO:0016787">
    <property type="term" value="F:hydrolase activity"/>
    <property type="evidence" value="ECO:0007669"/>
    <property type="project" value="UniProtKB-KW"/>
</dbReference>
<feature type="region of interest" description="Disordered" evidence="2">
    <location>
        <begin position="302"/>
        <end position="322"/>
    </location>
</feature>
<sequence>MTPVDLTAIAALAIEAHRAAPCACVAAAVRTRDNVRYGAGAAGRLWLEDSPPAGAGGATPAAATGDAIFDLASVTKPFTALAFARLARAGKVRFDEPLGQVLPELAGTRSARVPLELLAAHRAGLEAHRPLHPPGDDAPIDPLGALLACANGRRAECEGDPPAGGFPPVYSDLGYLLLGAAVARRGEAELDEVVAREVTGPLGLAVAPVRALRRRDPRFDERVVPTEDVAFRGGMIRGAVHDDNAWTIARDGMAGHAGLFGDAMSVARLGVALLEALAGERPEWLSRDEVRRLIAPRPGGSLRAGFDGRSGERPSSGARFGPQTFGHLGFTGTSLWIDPEAELVGVLLTNRVHPTRASDAIRRARPAVYDAIAEAMAQAR</sequence>
<accession>A0ABT5BXS4</accession>
<keyword evidence="1 4" id="KW-0378">Hydrolase</keyword>
<evidence type="ECO:0000256" key="1">
    <source>
        <dbReference type="ARBA" id="ARBA00022801"/>
    </source>
</evidence>
<name>A0ABT5BXS4_9BACT</name>
<dbReference type="InterPro" id="IPR050789">
    <property type="entry name" value="Diverse_Enzym_Activities"/>
</dbReference>
<dbReference type="RefSeq" id="WP_272095213.1">
    <property type="nucleotide sequence ID" value="NZ_JAQNDK010000001.1"/>
</dbReference>
<dbReference type="SUPFAM" id="SSF56601">
    <property type="entry name" value="beta-lactamase/transpeptidase-like"/>
    <property type="match status" value="1"/>
</dbReference>
<evidence type="ECO:0000256" key="2">
    <source>
        <dbReference type="SAM" id="MobiDB-lite"/>
    </source>
</evidence>
<dbReference type="InterPro" id="IPR001466">
    <property type="entry name" value="Beta-lactam-related"/>
</dbReference>
<evidence type="ECO:0000313" key="5">
    <source>
        <dbReference type="Proteomes" id="UP001217485"/>
    </source>
</evidence>
<reference evidence="4 5" key="1">
    <citation type="submission" date="2023-01" db="EMBL/GenBank/DDBJ databases">
        <title>Minimal conservation of predation-associated metabolite biosynthetic gene clusters underscores biosynthetic potential of Myxococcota including descriptions for ten novel species: Archangium lansinium sp. nov., Myxococcus landrumus sp. nov., Nannocystis bai.</title>
        <authorList>
            <person name="Ahearne A."/>
            <person name="Stevens C."/>
            <person name="Dowd S."/>
        </authorList>
    </citation>
    <scope>NUCLEOTIDE SEQUENCE [LARGE SCALE GENOMIC DNA]</scope>
    <source>
        <strain evidence="4 5">WIWO2</strain>
    </source>
</reference>
<dbReference type="Gene3D" id="3.40.710.10">
    <property type="entry name" value="DD-peptidase/beta-lactamase superfamily"/>
    <property type="match status" value="1"/>
</dbReference>
<proteinExistence type="predicted"/>
<organism evidence="4 5">
    <name type="scientific">Sorangium atrum</name>
    <dbReference type="NCBI Taxonomy" id="2995308"/>
    <lineage>
        <taxon>Bacteria</taxon>
        <taxon>Pseudomonadati</taxon>
        <taxon>Myxococcota</taxon>
        <taxon>Polyangia</taxon>
        <taxon>Polyangiales</taxon>
        <taxon>Polyangiaceae</taxon>
        <taxon>Sorangium</taxon>
    </lineage>
</organism>
<dbReference type="PANTHER" id="PTHR43283">
    <property type="entry name" value="BETA-LACTAMASE-RELATED"/>
    <property type="match status" value="1"/>
</dbReference>
<dbReference type="PANTHER" id="PTHR43283:SF11">
    <property type="entry name" value="BETA-LACTAMASE-RELATED DOMAIN-CONTAINING PROTEIN"/>
    <property type="match status" value="1"/>
</dbReference>
<protein>
    <submittedName>
        <fullName evidence="4">Serine hydrolase</fullName>
    </submittedName>
</protein>
<dbReference type="EMBL" id="JAQNDK010000001">
    <property type="protein sequence ID" value="MDC0678400.1"/>
    <property type="molecule type" value="Genomic_DNA"/>
</dbReference>
<dbReference type="Pfam" id="PF00144">
    <property type="entry name" value="Beta-lactamase"/>
    <property type="match status" value="1"/>
</dbReference>